<dbReference type="EMBL" id="BMAV01010266">
    <property type="protein sequence ID" value="GFY55227.1"/>
    <property type="molecule type" value="Genomic_DNA"/>
</dbReference>
<feature type="region of interest" description="Disordered" evidence="1">
    <location>
        <begin position="1"/>
        <end position="20"/>
    </location>
</feature>
<name>A0A8X6XMA2_9ARAC</name>
<comment type="caution">
    <text evidence="2">The sequence shown here is derived from an EMBL/GenBank/DDBJ whole genome shotgun (WGS) entry which is preliminary data.</text>
</comment>
<gene>
    <name evidence="2" type="primary">Dbx1</name>
    <name evidence="2" type="ORF">TNIN_207311</name>
</gene>
<reference evidence="2" key="1">
    <citation type="submission" date="2020-08" db="EMBL/GenBank/DDBJ databases">
        <title>Multicomponent nature underlies the extraordinary mechanical properties of spider dragline silk.</title>
        <authorList>
            <person name="Kono N."/>
            <person name="Nakamura H."/>
            <person name="Mori M."/>
            <person name="Yoshida Y."/>
            <person name="Ohtoshi R."/>
            <person name="Malay A.D."/>
            <person name="Moran D.A.P."/>
            <person name="Tomita M."/>
            <person name="Numata K."/>
            <person name="Arakawa K."/>
        </authorList>
    </citation>
    <scope>NUCLEOTIDE SEQUENCE</scope>
</reference>
<sequence>MVAGMMQSSPFLPGGMASPAGRGSKDFYVDNLLRNRTLARPVPLSPTFLKTSGTDDVTKRSDLKFGVNAILALDSREKMTPPRDLHNPSKCLILGDIFSLYI</sequence>
<dbReference type="GO" id="GO:0003677">
    <property type="term" value="F:DNA binding"/>
    <property type="evidence" value="ECO:0007669"/>
    <property type="project" value="UniProtKB-KW"/>
</dbReference>
<evidence type="ECO:0000313" key="2">
    <source>
        <dbReference type="EMBL" id="GFY55227.1"/>
    </source>
</evidence>
<dbReference type="Proteomes" id="UP000886998">
    <property type="component" value="Unassembled WGS sequence"/>
</dbReference>
<feature type="compositionally biased region" description="Polar residues" evidence="1">
    <location>
        <begin position="1"/>
        <end position="10"/>
    </location>
</feature>
<evidence type="ECO:0000313" key="3">
    <source>
        <dbReference type="Proteomes" id="UP000886998"/>
    </source>
</evidence>
<keyword evidence="2" id="KW-0238">DNA-binding</keyword>
<proteinExistence type="predicted"/>
<evidence type="ECO:0000256" key="1">
    <source>
        <dbReference type="SAM" id="MobiDB-lite"/>
    </source>
</evidence>
<protein>
    <submittedName>
        <fullName evidence="2">Homeobox protein DBX1</fullName>
    </submittedName>
</protein>
<organism evidence="2 3">
    <name type="scientific">Trichonephila inaurata madagascariensis</name>
    <dbReference type="NCBI Taxonomy" id="2747483"/>
    <lineage>
        <taxon>Eukaryota</taxon>
        <taxon>Metazoa</taxon>
        <taxon>Ecdysozoa</taxon>
        <taxon>Arthropoda</taxon>
        <taxon>Chelicerata</taxon>
        <taxon>Arachnida</taxon>
        <taxon>Araneae</taxon>
        <taxon>Araneomorphae</taxon>
        <taxon>Entelegynae</taxon>
        <taxon>Araneoidea</taxon>
        <taxon>Nephilidae</taxon>
        <taxon>Trichonephila</taxon>
        <taxon>Trichonephila inaurata</taxon>
    </lineage>
</organism>
<accession>A0A8X6XMA2</accession>
<dbReference type="AlphaFoldDB" id="A0A8X6XMA2"/>
<keyword evidence="3" id="KW-1185">Reference proteome</keyword>
<keyword evidence="2" id="KW-0371">Homeobox</keyword>